<proteinExistence type="predicted"/>
<comment type="caution">
    <text evidence="2">The sequence shown here is derived from an EMBL/GenBank/DDBJ whole genome shotgun (WGS) entry which is preliminary data.</text>
</comment>
<gene>
    <name evidence="2" type="ORF">LCGC14_2694360</name>
</gene>
<organism evidence="2">
    <name type="scientific">marine sediment metagenome</name>
    <dbReference type="NCBI Taxonomy" id="412755"/>
    <lineage>
        <taxon>unclassified sequences</taxon>
        <taxon>metagenomes</taxon>
        <taxon>ecological metagenomes</taxon>
    </lineage>
</organism>
<reference evidence="2" key="1">
    <citation type="journal article" date="2015" name="Nature">
        <title>Complex archaea that bridge the gap between prokaryotes and eukaryotes.</title>
        <authorList>
            <person name="Spang A."/>
            <person name="Saw J.H."/>
            <person name="Jorgensen S.L."/>
            <person name="Zaremba-Niedzwiedzka K."/>
            <person name="Martijn J."/>
            <person name="Lind A.E."/>
            <person name="van Eijk R."/>
            <person name="Schleper C."/>
            <person name="Guy L."/>
            <person name="Ettema T.J."/>
        </authorList>
    </citation>
    <scope>NUCLEOTIDE SEQUENCE</scope>
</reference>
<dbReference type="Gene3D" id="3.30.420.240">
    <property type="match status" value="1"/>
</dbReference>
<evidence type="ECO:0000256" key="1">
    <source>
        <dbReference type="SAM" id="MobiDB-lite"/>
    </source>
</evidence>
<dbReference type="InterPro" id="IPR027417">
    <property type="entry name" value="P-loop_NTPase"/>
</dbReference>
<accession>A0A0F9C9B8</accession>
<protein>
    <recommendedName>
        <fullName evidence="3">Terminase large subunit gp17-like C-terminal domain-containing protein</fullName>
    </recommendedName>
</protein>
<evidence type="ECO:0008006" key="3">
    <source>
        <dbReference type="Google" id="ProtNLM"/>
    </source>
</evidence>
<evidence type="ECO:0000313" key="2">
    <source>
        <dbReference type="EMBL" id="KKK93291.1"/>
    </source>
</evidence>
<dbReference type="EMBL" id="LAZR01047836">
    <property type="protein sequence ID" value="KKK93291.1"/>
    <property type="molecule type" value="Genomic_DNA"/>
</dbReference>
<feature type="non-terminal residue" evidence="2">
    <location>
        <position position="1"/>
    </location>
</feature>
<feature type="region of interest" description="Disordered" evidence="1">
    <location>
        <begin position="339"/>
        <end position="364"/>
    </location>
</feature>
<name>A0A0F9C9B8_9ZZZZ</name>
<dbReference type="Gene3D" id="3.40.50.300">
    <property type="entry name" value="P-loop containing nucleotide triphosphate hydrolases"/>
    <property type="match status" value="1"/>
</dbReference>
<dbReference type="AlphaFoldDB" id="A0A0F9C9B8"/>
<sequence length="364" mass="40336">YKLLEEAWNFTVETLAPLGMAFQANKTDRQIKLGTGGKMDFWTLQSSTPTKTSVGRGRKYKRVVVDEAAHAPYLEQDWTKSIRPTLADLRGDAWFPSSPWGHNYFWRLWCTGQAGDPNWASFQMPTSGNPYILDSEIEAARLDPNMPADAFSQEYLAEFLADVANPFGVDAIHACECEGFVDGPVAYWGFDLAKSVDHTVGIGLNQAGHVCAFQRWQSDWHNTQVRIAAMIGQTPALIDSTGVGDPIVEELCRLCSLAEGYLFTSRSKQQLMEGLAVVIQRGLISYPSSLDVLIHELESFQYEYHANGVRYTAPQGMHDDCVDAIALAVRCKTLAPAAPTFSGPEDRPDPMSLQEVLTSDEGWT</sequence>